<dbReference type="PIR" id="E70483">
    <property type="entry name" value="E70483"/>
</dbReference>
<sequence>MKVFLYDTNLILASRVRSLLSSQGFEISDKEEACAGVVNLESPKGLEVVKELKEKGKKVVGYCGHKNVPLIQKAKELGVDEVIPNSQVVTSLGEILKKLCS</sequence>
<gene>
    <name evidence="1" type="ordered locus">aq_2140</name>
</gene>
<dbReference type="AlphaFoldDB" id="O67897"/>
<reference evidence="1 2" key="1">
    <citation type="journal article" date="1998" name="Nature">
        <title>The complete genome of the hyperthermophilic bacterium Aquifex aeolicus.</title>
        <authorList>
            <person name="Deckert G."/>
            <person name="Warren P.V."/>
            <person name="Gaasterland T."/>
            <person name="Young W.G."/>
            <person name="Lenox A.L."/>
            <person name="Graham D.E."/>
            <person name="Overbeek R."/>
            <person name="Snead M.A."/>
            <person name="Keller M."/>
            <person name="Aujay M."/>
            <person name="Huber R."/>
            <person name="Feldman R.A."/>
            <person name="Short J.M."/>
            <person name="Olson G.J."/>
            <person name="Swanson R.V."/>
        </authorList>
    </citation>
    <scope>NUCLEOTIDE SEQUENCE [LARGE SCALE GENOMIC DNA]</scope>
    <source>
        <strain evidence="1 2">VF5</strain>
    </source>
</reference>
<organism evidence="1 2">
    <name type="scientific">Aquifex aeolicus (strain VF5)</name>
    <dbReference type="NCBI Taxonomy" id="224324"/>
    <lineage>
        <taxon>Bacteria</taxon>
        <taxon>Pseudomonadati</taxon>
        <taxon>Aquificota</taxon>
        <taxon>Aquificia</taxon>
        <taxon>Aquificales</taxon>
        <taxon>Aquificaceae</taxon>
        <taxon>Aquifex</taxon>
    </lineage>
</organism>
<dbReference type="KEGG" id="aae:aq_2140"/>
<proteinExistence type="predicted"/>
<name>O67897_AQUAE</name>
<accession>O67897</accession>
<dbReference type="Proteomes" id="UP000000798">
    <property type="component" value="Chromosome"/>
</dbReference>
<keyword evidence="2" id="KW-1185">Reference proteome</keyword>
<dbReference type="EMBL" id="AE000657">
    <property type="protein sequence ID" value="AAC07860.1"/>
    <property type="molecule type" value="Genomic_DNA"/>
</dbReference>
<dbReference type="RefSeq" id="WP_010881402.1">
    <property type="nucleotide sequence ID" value="NC_000918.1"/>
</dbReference>
<protein>
    <submittedName>
        <fullName evidence="1">Uncharacterized protein</fullName>
    </submittedName>
</protein>
<dbReference type="STRING" id="224324.aq_2140"/>
<dbReference type="HOGENOM" id="CLU_2302014_0_0_0"/>
<evidence type="ECO:0000313" key="2">
    <source>
        <dbReference type="Proteomes" id="UP000000798"/>
    </source>
</evidence>
<evidence type="ECO:0000313" key="1">
    <source>
        <dbReference type="EMBL" id="AAC07860.1"/>
    </source>
</evidence>
<dbReference type="EnsemblBacteria" id="AAC07860">
    <property type="protein sequence ID" value="AAC07860"/>
    <property type="gene ID" value="aq_2140"/>
</dbReference>
<dbReference type="OrthoDB" id="15531at2"/>
<dbReference type="InParanoid" id="O67897"/>